<evidence type="ECO:0000259" key="3">
    <source>
        <dbReference type="PROSITE" id="PS51000"/>
    </source>
</evidence>
<dbReference type="PANTHER" id="PTHR34580">
    <property type="match status" value="1"/>
</dbReference>
<dbReference type="Proteomes" id="UP000322530">
    <property type="component" value="Unassembled WGS sequence"/>
</dbReference>
<organism evidence="4 5">
    <name type="scientific">Dictyobacter arantiisoli</name>
    <dbReference type="NCBI Taxonomy" id="2014874"/>
    <lineage>
        <taxon>Bacteria</taxon>
        <taxon>Bacillati</taxon>
        <taxon>Chloroflexota</taxon>
        <taxon>Ktedonobacteria</taxon>
        <taxon>Ktedonobacterales</taxon>
        <taxon>Dictyobacteraceae</taxon>
        <taxon>Dictyobacter</taxon>
    </lineage>
</organism>
<dbReference type="PROSITE" id="PS51000">
    <property type="entry name" value="HTH_DEOR_2"/>
    <property type="match status" value="1"/>
</dbReference>
<accession>A0A5A5TLK0</accession>
<dbReference type="InterPro" id="IPR051534">
    <property type="entry name" value="CBASS_pafABC_assoc_protein"/>
</dbReference>
<evidence type="ECO:0000256" key="2">
    <source>
        <dbReference type="ARBA" id="ARBA00023163"/>
    </source>
</evidence>
<dbReference type="InterPro" id="IPR028349">
    <property type="entry name" value="PafC-like"/>
</dbReference>
<dbReference type="GO" id="GO:0003700">
    <property type="term" value="F:DNA-binding transcription factor activity"/>
    <property type="evidence" value="ECO:0007669"/>
    <property type="project" value="InterPro"/>
</dbReference>
<feature type="domain" description="HTH deoR-type" evidence="3">
    <location>
        <begin position="3"/>
        <end position="61"/>
    </location>
</feature>
<reference evidence="4 5" key="1">
    <citation type="submission" date="2019-01" db="EMBL/GenBank/DDBJ databases">
        <title>Draft genome sequence of Dictyobacter sp. Uno17.</title>
        <authorList>
            <person name="Wang C.M."/>
            <person name="Zheng Y."/>
            <person name="Sakai Y."/>
            <person name="Abe K."/>
            <person name="Yokota A."/>
            <person name="Yabe S."/>
        </authorList>
    </citation>
    <scope>NUCLEOTIDE SEQUENCE [LARGE SCALE GENOMIC DNA]</scope>
    <source>
        <strain evidence="4 5">Uno17</strain>
    </source>
</reference>
<name>A0A5A5TLK0_9CHLR</name>
<keyword evidence="1" id="KW-0805">Transcription regulation</keyword>
<protein>
    <submittedName>
        <fullName evidence="4">Transcriptional regulator</fullName>
    </submittedName>
</protein>
<comment type="caution">
    <text evidence="4">The sequence shown here is derived from an EMBL/GenBank/DDBJ whole genome shotgun (WGS) entry which is preliminary data.</text>
</comment>
<sequence>MQKTERLVAITLLLQARGKMTAKRLSDILSVSTRTIYRDIITLSLAHVPVSMEYGPGGGYYLPADYHLESAIFTREEAISLLLSTDVSGIYNLFAGDNDLQRALVKLEAVLPEEYLMDVMAARKHLLFDTSAWCKTSSSPTHLETIRAAVLGAHQLDILYPILNCVAAPSDMVHWYNIEPYGLVFKGLSRRHVRTGRWYLVANCRHCQSFHTFRVNDIEQICVRDEIVEAHPDFNLHSYWREARKQLEKQHPPIALRLHVNASARHSLLRSDITIQQEQKDGSAIIQIIMESLDDAIAYVLASGADVTVLDPPEVRAAVAATARAITAMYH</sequence>
<dbReference type="Pfam" id="PF25583">
    <property type="entry name" value="WCX"/>
    <property type="match status" value="1"/>
</dbReference>
<dbReference type="InterPro" id="IPR013196">
    <property type="entry name" value="HTH_11"/>
</dbReference>
<dbReference type="InterPro" id="IPR057727">
    <property type="entry name" value="WCX_dom"/>
</dbReference>
<dbReference type="SUPFAM" id="SSF46785">
    <property type="entry name" value="Winged helix' DNA-binding domain"/>
    <property type="match status" value="1"/>
</dbReference>
<dbReference type="InterPro" id="IPR036390">
    <property type="entry name" value="WH_DNA-bd_sf"/>
</dbReference>
<dbReference type="PANTHER" id="PTHR34580:SF1">
    <property type="entry name" value="PROTEIN PAFC"/>
    <property type="match status" value="1"/>
</dbReference>
<dbReference type="InterPro" id="IPR026881">
    <property type="entry name" value="WYL_dom"/>
</dbReference>
<gene>
    <name evidence="4" type="ORF">KDI_54380</name>
</gene>
<dbReference type="Pfam" id="PF08279">
    <property type="entry name" value="HTH_11"/>
    <property type="match status" value="1"/>
</dbReference>
<dbReference type="AlphaFoldDB" id="A0A5A5TLK0"/>
<proteinExistence type="predicted"/>
<dbReference type="OrthoDB" id="9815009at2"/>
<dbReference type="Pfam" id="PF13280">
    <property type="entry name" value="WYL"/>
    <property type="match status" value="1"/>
</dbReference>
<evidence type="ECO:0000256" key="1">
    <source>
        <dbReference type="ARBA" id="ARBA00023015"/>
    </source>
</evidence>
<evidence type="ECO:0000313" key="5">
    <source>
        <dbReference type="Proteomes" id="UP000322530"/>
    </source>
</evidence>
<dbReference type="EMBL" id="BIXY01000162">
    <property type="protein sequence ID" value="GCF11874.1"/>
    <property type="molecule type" value="Genomic_DNA"/>
</dbReference>
<dbReference type="InterPro" id="IPR001034">
    <property type="entry name" value="DeoR_HTH"/>
</dbReference>
<keyword evidence="2" id="KW-0804">Transcription</keyword>
<dbReference type="PROSITE" id="PS52050">
    <property type="entry name" value="WYL"/>
    <property type="match status" value="1"/>
</dbReference>
<dbReference type="InterPro" id="IPR036388">
    <property type="entry name" value="WH-like_DNA-bd_sf"/>
</dbReference>
<dbReference type="PIRSF" id="PIRSF016838">
    <property type="entry name" value="PafC"/>
    <property type="match status" value="1"/>
</dbReference>
<keyword evidence="5" id="KW-1185">Reference proteome</keyword>
<dbReference type="RefSeq" id="WP_149404663.1">
    <property type="nucleotide sequence ID" value="NZ_BIXY01000162.1"/>
</dbReference>
<evidence type="ECO:0000313" key="4">
    <source>
        <dbReference type="EMBL" id="GCF11874.1"/>
    </source>
</evidence>
<dbReference type="Gene3D" id="1.10.10.10">
    <property type="entry name" value="Winged helix-like DNA-binding domain superfamily/Winged helix DNA-binding domain"/>
    <property type="match status" value="1"/>
</dbReference>